<keyword evidence="2" id="KW-1185">Reference proteome</keyword>
<comment type="caution">
    <text evidence="1">The sequence shown here is derived from an EMBL/GenBank/DDBJ whole genome shotgun (WGS) entry which is preliminary data.</text>
</comment>
<proteinExistence type="predicted"/>
<name>A0A554VDE9_9FLAO</name>
<dbReference type="OrthoDB" id="1491861at2"/>
<evidence type="ECO:0000313" key="1">
    <source>
        <dbReference type="EMBL" id="TSE04885.1"/>
    </source>
</evidence>
<dbReference type="EMBL" id="VLNR01000069">
    <property type="protein sequence ID" value="TSE04885.1"/>
    <property type="molecule type" value="Genomic_DNA"/>
</dbReference>
<reference evidence="1 2" key="1">
    <citation type="submission" date="2019-07" db="EMBL/GenBank/DDBJ databases">
        <title>The draft genome sequence of Aquimarina algiphila M91.</title>
        <authorList>
            <person name="Meng X."/>
        </authorList>
    </citation>
    <scope>NUCLEOTIDE SEQUENCE [LARGE SCALE GENOMIC DNA]</scope>
    <source>
        <strain evidence="1 2">M91</strain>
    </source>
</reference>
<organism evidence="1 2">
    <name type="scientific">Aquimarina algiphila</name>
    <dbReference type="NCBI Taxonomy" id="2047982"/>
    <lineage>
        <taxon>Bacteria</taxon>
        <taxon>Pseudomonadati</taxon>
        <taxon>Bacteroidota</taxon>
        <taxon>Flavobacteriia</taxon>
        <taxon>Flavobacteriales</taxon>
        <taxon>Flavobacteriaceae</taxon>
        <taxon>Aquimarina</taxon>
    </lineage>
</organism>
<sequence>MNLQYILLGLILIISCKSNTNKDEKEEKLIEESNKEEEVAKENSKEFITFCFYQLDDKYSNENDSIKIQEWIKKESDIIKTGKLNSNDLFDHNAGGPNGAEWNAGTHIYLVIQQSPSSVAENPKIWINGKPFYDKSIYESKDLKWFLIRKEYWYNQLRDVNSADIKDLYPDPEIQNAIKNEEYEPYVGQVLRFDISYENLHRITKYFHVAYGE</sequence>
<accession>A0A554VDE9</accession>
<protein>
    <submittedName>
        <fullName evidence="1">Uncharacterized protein</fullName>
    </submittedName>
</protein>
<dbReference type="AlphaFoldDB" id="A0A554VDE9"/>
<dbReference type="RefSeq" id="WP_143918300.1">
    <property type="nucleotide sequence ID" value="NZ_CANMIK010000075.1"/>
</dbReference>
<gene>
    <name evidence="1" type="ORF">FOF46_24685</name>
</gene>
<dbReference type="Proteomes" id="UP000318833">
    <property type="component" value="Unassembled WGS sequence"/>
</dbReference>
<evidence type="ECO:0000313" key="2">
    <source>
        <dbReference type="Proteomes" id="UP000318833"/>
    </source>
</evidence>